<geneLocation type="plasmid" evidence="2">
    <name>II</name>
</geneLocation>
<keyword evidence="1" id="KW-0614">Plasmid</keyword>
<sequence>MSGAPIVVFDQNRWWLTGMYNAAIYPEAQYGEHLISEHTALGLMTNIWVARAFLGLITPK</sequence>
<reference evidence="2" key="1">
    <citation type="journal article" date="2014" name="BMC Genomics">
        <title>Genome sequencing of two Neorhizobium galegae strains reveals a noeT gene responsible for the unusual acetylation of the nodulation factors.</title>
        <authorList>
            <person name="Osterman J."/>
            <person name="Marsh J."/>
            <person name="Laine P.K."/>
            <person name="Zeng Z."/>
            <person name="Alatalo E."/>
            <person name="Sullivan J.T."/>
            <person name="Young J.P."/>
            <person name="Thomas-Oates J."/>
            <person name="Paulin L."/>
            <person name="Lindstrom K."/>
        </authorList>
    </citation>
    <scope>NUCLEOTIDE SEQUENCE [LARGE SCALE GENOMIC DNA]</scope>
    <source>
        <strain evidence="2">HAMBI 1141</strain>
        <plasmid evidence="2">II</plasmid>
    </source>
</reference>
<accession>A0A068THT2</accession>
<gene>
    <name evidence="1" type="ORF">RG1141_PA02300</name>
</gene>
<evidence type="ECO:0000313" key="1">
    <source>
        <dbReference type="EMBL" id="CDN57065.1"/>
    </source>
</evidence>
<dbReference type="AlphaFoldDB" id="A0A068THT2"/>
<organism evidence="1 2">
    <name type="scientific">Neorhizobium galegae bv. officinalis bv. officinalis str. HAMBI 1141</name>
    <dbReference type="NCBI Taxonomy" id="1028801"/>
    <lineage>
        <taxon>Bacteria</taxon>
        <taxon>Pseudomonadati</taxon>
        <taxon>Pseudomonadota</taxon>
        <taxon>Alphaproteobacteria</taxon>
        <taxon>Hyphomicrobiales</taxon>
        <taxon>Rhizobiaceae</taxon>
        <taxon>Rhizobium/Agrobacterium group</taxon>
        <taxon>Neorhizobium</taxon>
    </lineage>
</organism>
<dbReference type="EMBL" id="HG938356">
    <property type="protein sequence ID" value="CDN57065.1"/>
    <property type="molecule type" value="Genomic_DNA"/>
</dbReference>
<dbReference type="KEGG" id="ngl:RG1141_PA02300"/>
<protein>
    <submittedName>
        <fullName evidence="1">Uncharacterized protein</fullName>
    </submittedName>
</protein>
<name>A0A068THT2_NEOGA</name>
<proteinExistence type="predicted"/>
<evidence type="ECO:0000313" key="2">
    <source>
        <dbReference type="Proteomes" id="UP000028186"/>
    </source>
</evidence>
<dbReference type="HOGENOM" id="CLU_2936891_0_0_5"/>
<dbReference type="Proteomes" id="UP000028186">
    <property type="component" value="Plasmid pHAMBI1141a"/>
</dbReference>